<organism evidence="1 2">
    <name type="scientific">Trifolium medium</name>
    <dbReference type="NCBI Taxonomy" id="97028"/>
    <lineage>
        <taxon>Eukaryota</taxon>
        <taxon>Viridiplantae</taxon>
        <taxon>Streptophyta</taxon>
        <taxon>Embryophyta</taxon>
        <taxon>Tracheophyta</taxon>
        <taxon>Spermatophyta</taxon>
        <taxon>Magnoliopsida</taxon>
        <taxon>eudicotyledons</taxon>
        <taxon>Gunneridae</taxon>
        <taxon>Pentapetalae</taxon>
        <taxon>rosids</taxon>
        <taxon>fabids</taxon>
        <taxon>Fabales</taxon>
        <taxon>Fabaceae</taxon>
        <taxon>Papilionoideae</taxon>
        <taxon>50 kb inversion clade</taxon>
        <taxon>NPAAA clade</taxon>
        <taxon>Hologalegina</taxon>
        <taxon>IRL clade</taxon>
        <taxon>Trifolieae</taxon>
        <taxon>Trifolium</taxon>
    </lineage>
</organism>
<keyword evidence="2" id="KW-1185">Reference proteome</keyword>
<reference evidence="1 2" key="1">
    <citation type="journal article" date="2018" name="Front. Plant Sci.">
        <title>Red Clover (Trifolium pratense) and Zigzag Clover (T. medium) - A Picture of Genomic Similarities and Differences.</title>
        <authorList>
            <person name="Dluhosova J."/>
            <person name="Istvanek J."/>
            <person name="Nedelnik J."/>
            <person name="Repkova J."/>
        </authorList>
    </citation>
    <scope>NUCLEOTIDE SEQUENCE [LARGE SCALE GENOMIC DNA]</scope>
    <source>
        <strain evidence="2">cv. 10/8</strain>
        <tissue evidence="1">Leaf</tissue>
    </source>
</reference>
<dbReference type="AlphaFoldDB" id="A0A392PDX9"/>
<evidence type="ECO:0000313" key="2">
    <source>
        <dbReference type="Proteomes" id="UP000265520"/>
    </source>
</evidence>
<name>A0A392PDX9_9FABA</name>
<accession>A0A392PDX9</accession>
<dbReference type="EMBL" id="LXQA010074079">
    <property type="protein sequence ID" value="MCI09837.1"/>
    <property type="molecule type" value="Genomic_DNA"/>
</dbReference>
<evidence type="ECO:0000313" key="1">
    <source>
        <dbReference type="EMBL" id="MCI09837.1"/>
    </source>
</evidence>
<proteinExistence type="predicted"/>
<dbReference type="Proteomes" id="UP000265520">
    <property type="component" value="Unassembled WGS sequence"/>
</dbReference>
<protein>
    <submittedName>
        <fullName evidence="1">Uncharacterized protein</fullName>
    </submittedName>
</protein>
<sequence length="85" mass="8790">MILVLTAALAAEMVSFWICINVALFDFFSVAGLPKVEDRDVDGVADGGGAEVDDEDEDGAGVGSAVIRSISVVPEESCRNGELGT</sequence>
<comment type="caution">
    <text evidence="1">The sequence shown here is derived from an EMBL/GenBank/DDBJ whole genome shotgun (WGS) entry which is preliminary data.</text>
</comment>